<evidence type="ECO:0000256" key="4">
    <source>
        <dbReference type="ARBA" id="ARBA00022801"/>
    </source>
</evidence>
<dbReference type="GO" id="GO:0003676">
    <property type="term" value="F:nucleic acid binding"/>
    <property type="evidence" value="ECO:0007669"/>
    <property type="project" value="InterPro"/>
</dbReference>
<sequence length="222" mass="25263">MTFDRSRLLSFDLETTGLDPHTARIVTSAMIRIEGRSVDPLELLADPGCEIPENATKVHGITTEYAREHGQPHDEVLKETISRIRAGWDDGLSLVVYNAPYDLSILRCLDPEFTVTGLVYDPYIIDRIKDPYRKGKRTLTHLCEHYGVRIDKAHEATSDALAAARIAWKQVQVWPELAQMNEGELMEFQAVGFYEVQQNLRAWLSEQGKDTTRVFTSWPMQG</sequence>
<evidence type="ECO:0000256" key="3">
    <source>
        <dbReference type="ARBA" id="ARBA00022723"/>
    </source>
</evidence>
<keyword evidence="4" id="KW-0378">Hydrolase</keyword>
<dbReference type="OrthoDB" id="9791657at2"/>
<dbReference type="CDD" id="cd06127">
    <property type="entry name" value="DEDDh"/>
    <property type="match status" value="1"/>
</dbReference>
<evidence type="ECO:0000313" key="9">
    <source>
        <dbReference type="EMBL" id="SFG51497.1"/>
    </source>
</evidence>
<evidence type="ECO:0000256" key="6">
    <source>
        <dbReference type="ARBA" id="ARBA00022842"/>
    </source>
</evidence>
<dbReference type="InterPro" id="IPR040393">
    <property type="entry name" value="TREX1/2"/>
</dbReference>
<evidence type="ECO:0000313" key="10">
    <source>
        <dbReference type="Proteomes" id="UP000199065"/>
    </source>
</evidence>
<dbReference type="GO" id="GO:0046872">
    <property type="term" value="F:metal ion binding"/>
    <property type="evidence" value="ECO:0007669"/>
    <property type="project" value="UniProtKB-KW"/>
</dbReference>
<dbReference type="SUPFAM" id="SSF53098">
    <property type="entry name" value="Ribonuclease H-like"/>
    <property type="match status" value="1"/>
</dbReference>
<dbReference type="GO" id="GO:0008296">
    <property type="term" value="F:3'-5'-DNA exonuclease activity"/>
    <property type="evidence" value="ECO:0007669"/>
    <property type="project" value="TreeGrafter"/>
</dbReference>
<dbReference type="STRING" id="185761.SAMN05660282_01114"/>
<dbReference type="GO" id="GO:0005737">
    <property type="term" value="C:cytoplasm"/>
    <property type="evidence" value="ECO:0007669"/>
    <property type="project" value="TreeGrafter"/>
</dbReference>
<accession>A0A1I2SKS3</accession>
<comment type="similarity">
    <text evidence="7">Belongs to the exonuclease superfamily. TREX family.</text>
</comment>
<dbReference type="Gene3D" id="3.30.420.10">
    <property type="entry name" value="Ribonuclease H-like superfamily/Ribonuclease H"/>
    <property type="match status" value="1"/>
</dbReference>
<evidence type="ECO:0000256" key="7">
    <source>
        <dbReference type="ARBA" id="ARBA00025769"/>
    </source>
</evidence>
<comment type="cofactor">
    <cofactor evidence="1">
        <name>Mg(2+)</name>
        <dbReference type="ChEBI" id="CHEBI:18420"/>
    </cofactor>
</comment>
<keyword evidence="5" id="KW-0269">Exonuclease</keyword>
<name>A0A1I2SKS3_9CORY</name>
<feature type="domain" description="Exonuclease" evidence="8">
    <location>
        <begin position="7"/>
        <end position="176"/>
    </location>
</feature>
<dbReference type="InterPro" id="IPR013520">
    <property type="entry name" value="Ribonucl_H"/>
</dbReference>
<proteinExistence type="inferred from homology"/>
<reference evidence="9 10" key="1">
    <citation type="submission" date="2016-10" db="EMBL/GenBank/DDBJ databases">
        <authorList>
            <person name="de Groot N.N."/>
        </authorList>
    </citation>
    <scope>NUCLEOTIDE SEQUENCE [LARGE SCALE GENOMIC DNA]</scope>
    <source>
        <strain>J11</strain>
        <strain evidence="10">PG 39</strain>
    </source>
</reference>
<keyword evidence="3" id="KW-0479">Metal-binding</keyword>
<keyword evidence="6" id="KW-0460">Magnesium</keyword>
<dbReference type="InterPro" id="IPR036397">
    <property type="entry name" value="RNaseH_sf"/>
</dbReference>
<evidence type="ECO:0000259" key="8">
    <source>
        <dbReference type="SMART" id="SM00479"/>
    </source>
</evidence>
<dbReference type="Pfam" id="PF00929">
    <property type="entry name" value="RNase_T"/>
    <property type="match status" value="1"/>
</dbReference>
<keyword evidence="10" id="KW-1185">Reference proteome</keyword>
<dbReference type="EMBL" id="FOPJ01000005">
    <property type="protein sequence ID" value="SFG51497.1"/>
    <property type="molecule type" value="Genomic_DNA"/>
</dbReference>
<evidence type="ECO:0000256" key="2">
    <source>
        <dbReference type="ARBA" id="ARBA00022722"/>
    </source>
</evidence>
<dbReference type="PANTHER" id="PTHR13058:SF19">
    <property type="entry name" value="LD40940P"/>
    <property type="match status" value="1"/>
</dbReference>
<organism evidence="9 10">
    <name type="scientific">Corynebacterium spheniscorum</name>
    <dbReference type="NCBI Taxonomy" id="185761"/>
    <lineage>
        <taxon>Bacteria</taxon>
        <taxon>Bacillati</taxon>
        <taxon>Actinomycetota</taxon>
        <taxon>Actinomycetes</taxon>
        <taxon>Mycobacteriales</taxon>
        <taxon>Corynebacteriaceae</taxon>
        <taxon>Corynebacterium</taxon>
    </lineage>
</organism>
<keyword evidence="2" id="KW-0540">Nuclease</keyword>
<dbReference type="GO" id="GO:0006308">
    <property type="term" value="P:DNA catabolic process"/>
    <property type="evidence" value="ECO:0007669"/>
    <property type="project" value="TreeGrafter"/>
</dbReference>
<dbReference type="InterPro" id="IPR012337">
    <property type="entry name" value="RNaseH-like_sf"/>
</dbReference>
<protein>
    <submittedName>
        <fullName evidence="9">DNA polymerase-3 subunit epsilon</fullName>
    </submittedName>
</protein>
<dbReference type="AlphaFoldDB" id="A0A1I2SKS3"/>
<dbReference type="RefSeq" id="WP_092285261.1">
    <property type="nucleotide sequence ID" value="NZ_FOPJ01000005.1"/>
</dbReference>
<dbReference type="Proteomes" id="UP000199065">
    <property type="component" value="Unassembled WGS sequence"/>
</dbReference>
<dbReference type="PANTHER" id="PTHR13058">
    <property type="entry name" value="THREE PRIME REPAIR EXONUCLEASE 1, 2"/>
    <property type="match status" value="1"/>
</dbReference>
<evidence type="ECO:0000256" key="1">
    <source>
        <dbReference type="ARBA" id="ARBA00001946"/>
    </source>
</evidence>
<dbReference type="NCBIfam" id="NF005927">
    <property type="entry name" value="PRK07942.1"/>
    <property type="match status" value="1"/>
</dbReference>
<evidence type="ECO:0000256" key="5">
    <source>
        <dbReference type="ARBA" id="ARBA00022839"/>
    </source>
</evidence>
<gene>
    <name evidence="9" type="ORF">SAMN05660282_01114</name>
</gene>
<dbReference type="SMART" id="SM00479">
    <property type="entry name" value="EXOIII"/>
    <property type="match status" value="1"/>
</dbReference>